<keyword evidence="2" id="KW-1185">Reference proteome</keyword>
<protein>
    <submittedName>
        <fullName evidence="1">Uncharacterized protein</fullName>
    </submittedName>
</protein>
<gene>
    <name evidence="1" type="ORF">CDV28_14716</name>
</gene>
<organism evidence="1 2">
    <name type="scientific">Candidatus Electronema aureum</name>
    <dbReference type="NCBI Taxonomy" id="2005002"/>
    <lineage>
        <taxon>Bacteria</taxon>
        <taxon>Pseudomonadati</taxon>
        <taxon>Thermodesulfobacteriota</taxon>
        <taxon>Desulfobulbia</taxon>
        <taxon>Desulfobulbales</taxon>
        <taxon>Desulfobulbaceae</taxon>
        <taxon>Candidatus Electronema</taxon>
    </lineage>
</organism>
<proteinExistence type="predicted"/>
<reference evidence="1" key="1">
    <citation type="submission" date="2017-07" db="EMBL/GenBank/DDBJ databases">
        <title>The cable genome - Insights into the physiology and evolution of filamentous bacteria capable of sulfide oxidation via long distance electron transfer.</title>
        <authorList>
            <person name="Thorup C."/>
            <person name="Bjerg J.T."/>
            <person name="Schreiber L."/>
            <person name="Nielsen L.P."/>
            <person name="Kjeldsen K.U."/>
            <person name="Boesen T."/>
            <person name="Boggild A."/>
            <person name="Meysman F."/>
            <person name="Geelhoed J."/>
            <person name="Schramm A."/>
        </authorList>
    </citation>
    <scope>NUCLEOTIDE SEQUENCE [LARGE SCALE GENOMIC DNA]</scope>
    <source>
        <strain evidence="1">GS</strain>
    </source>
</reference>
<evidence type="ECO:0000313" key="1">
    <source>
        <dbReference type="EMBL" id="TAA73957.1"/>
    </source>
</evidence>
<dbReference type="AlphaFoldDB" id="A0A521FYV4"/>
<comment type="caution">
    <text evidence="1">The sequence shown here is derived from an EMBL/GenBank/DDBJ whole genome shotgun (WGS) entry which is preliminary data.</text>
</comment>
<evidence type="ECO:0000313" key="2">
    <source>
        <dbReference type="Proteomes" id="UP000316238"/>
    </source>
</evidence>
<dbReference type="EMBL" id="NQJD01000047">
    <property type="protein sequence ID" value="TAA73957.1"/>
    <property type="molecule type" value="Genomic_DNA"/>
</dbReference>
<name>A0A521FYV4_9BACT</name>
<sequence length="117" mass="13442">MEVNFAKSITINSSYAELLPSFNDDLQSAVDAALQRYLIDEIAAKIAGLKKKEKLFSLKYSCDYKTFSQRTAEDEEYINQIESSISKLWESDLANWEFCEKGINDWTKKLQSILLLS</sequence>
<dbReference type="Proteomes" id="UP000316238">
    <property type="component" value="Unassembled WGS sequence"/>
</dbReference>
<accession>A0A521FYV4</accession>